<dbReference type="EMBL" id="BAAAUT010000059">
    <property type="protein sequence ID" value="GAA3158440.1"/>
    <property type="molecule type" value="Genomic_DNA"/>
</dbReference>
<evidence type="ECO:0000256" key="1">
    <source>
        <dbReference type="SAM" id="Phobius"/>
    </source>
</evidence>
<sequence length="152" mass="15787">MTPTADLAAFAATFAALFAAHSVGDHWVQTHHQACAKGAPTAAGRLACLRHVATLTATKAAALAALALATGLTFSALPLAFGLAVDALSHYWADRRTTLAALAERIGKGDFYRLGSPRPGHDDAPHLGTGAYALDQSFHHLFLFASALIITA</sequence>
<evidence type="ECO:0000313" key="2">
    <source>
        <dbReference type="EMBL" id="GAA3158440.1"/>
    </source>
</evidence>
<proteinExistence type="predicted"/>
<organism evidence="2 3">
    <name type="scientific">Planomonospora alba</name>
    <dbReference type="NCBI Taxonomy" id="161354"/>
    <lineage>
        <taxon>Bacteria</taxon>
        <taxon>Bacillati</taxon>
        <taxon>Actinomycetota</taxon>
        <taxon>Actinomycetes</taxon>
        <taxon>Streptosporangiales</taxon>
        <taxon>Streptosporangiaceae</taxon>
        <taxon>Planomonospora</taxon>
    </lineage>
</organism>
<accession>A0ABP6NWC8</accession>
<feature type="transmembrane region" description="Helical" evidence="1">
    <location>
        <begin position="60"/>
        <end position="85"/>
    </location>
</feature>
<keyword evidence="3" id="KW-1185">Reference proteome</keyword>
<keyword evidence="1" id="KW-0812">Transmembrane</keyword>
<keyword evidence="1" id="KW-1133">Transmembrane helix</keyword>
<gene>
    <name evidence="2" type="ORF">GCM10010466_56480</name>
</gene>
<name>A0ABP6NWC8_9ACTN</name>
<protein>
    <recommendedName>
        <fullName evidence="4">Transcriptional regulator</fullName>
    </recommendedName>
</protein>
<dbReference type="RefSeq" id="WP_344864754.1">
    <property type="nucleotide sequence ID" value="NZ_BAAAUT010000059.1"/>
</dbReference>
<comment type="caution">
    <text evidence="2">The sequence shown here is derived from an EMBL/GenBank/DDBJ whole genome shotgun (WGS) entry which is preliminary data.</text>
</comment>
<evidence type="ECO:0008006" key="4">
    <source>
        <dbReference type="Google" id="ProtNLM"/>
    </source>
</evidence>
<reference evidence="3" key="1">
    <citation type="journal article" date="2019" name="Int. J. Syst. Evol. Microbiol.">
        <title>The Global Catalogue of Microorganisms (GCM) 10K type strain sequencing project: providing services to taxonomists for standard genome sequencing and annotation.</title>
        <authorList>
            <consortium name="The Broad Institute Genomics Platform"/>
            <consortium name="The Broad Institute Genome Sequencing Center for Infectious Disease"/>
            <person name="Wu L."/>
            <person name="Ma J."/>
        </authorList>
    </citation>
    <scope>NUCLEOTIDE SEQUENCE [LARGE SCALE GENOMIC DNA]</scope>
    <source>
        <strain evidence="3">JCM 9373</strain>
    </source>
</reference>
<dbReference type="Proteomes" id="UP001500320">
    <property type="component" value="Unassembled WGS sequence"/>
</dbReference>
<keyword evidence="1" id="KW-0472">Membrane</keyword>
<evidence type="ECO:0000313" key="3">
    <source>
        <dbReference type="Proteomes" id="UP001500320"/>
    </source>
</evidence>